<gene>
    <name evidence="1" type="ORF">DPMN_127959</name>
</gene>
<reference evidence="1" key="2">
    <citation type="submission" date="2020-11" db="EMBL/GenBank/DDBJ databases">
        <authorList>
            <person name="McCartney M.A."/>
            <person name="Auch B."/>
            <person name="Kono T."/>
            <person name="Mallez S."/>
            <person name="Becker A."/>
            <person name="Gohl D.M."/>
            <person name="Silverstein K.A.T."/>
            <person name="Koren S."/>
            <person name="Bechman K.B."/>
            <person name="Herman A."/>
            <person name="Abrahante J.E."/>
            <person name="Garbe J."/>
        </authorList>
    </citation>
    <scope>NUCLEOTIDE SEQUENCE</scope>
    <source>
        <strain evidence="1">Duluth1</strain>
        <tissue evidence="1">Whole animal</tissue>
    </source>
</reference>
<accession>A0A9D4JZP0</accession>
<comment type="caution">
    <text evidence="1">The sequence shown here is derived from an EMBL/GenBank/DDBJ whole genome shotgun (WGS) entry which is preliminary data.</text>
</comment>
<keyword evidence="2" id="KW-1185">Reference proteome</keyword>
<reference evidence="1" key="1">
    <citation type="journal article" date="2019" name="bioRxiv">
        <title>The Genome of the Zebra Mussel, Dreissena polymorpha: A Resource for Invasive Species Research.</title>
        <authorList>
            <person name="McCartney M.A."/>
            <person name="Auch B."/>
            <person name="Kono T."/>
            <person name="Mallez S."/>
            <person name="Zhang Y."/>
            <person name="Obille A."/>
            <person name="Becker A."/>
            <person name="Abrahante J.E."/>
            <person name="Garbe J."/>
            <person name="Badalamenti J.P."/>
            <person name="Herman A."/>
            <person name="Mangelson H."/>
            <person name="Liachko I."/>
            <person name="Sullivan S."/>
            <person name="Sone E.D."/>
            <person name="Koren S."/>
            <person name="Silverstein K.A.T."/>
            <person name="Beckman K.B."/>
            <person name="Gohl D.M."/>
        </authorList>
    </citation>
    <scope>NUCLEOTIDE SEQUENCE</scope>
    <source>
        <strain evidence="1">Duluth1</strain>
        <tissue evidence="1">Whole animal</tissue>
    </source>
</reference>
<dbReference type="AlphaFoldDB" id="A0A9D4JZP0"/>
<evidence type="ECO:0000313" key="2">
    <source>
        <dbReference type="Proteomes" id="UP000828390"/>
    </source>
</evidence>
<protein>
    <submittedName>
        <fullName evidence="1">Uncharacterized protein</fullName>
    </submittedName>
</protein>
<organism evidence="1 2">
    <name type="scientific">Dreissena polymorpha</name>
    <name type="common">Zebra mussel</name>
    <name type="synonym">Mytilus polymorpha</name>
    <dbReference type="NCBI Taxonomy" id="45954"/>
    <lineage>
        <taxon>Eukaryota</taxon>
        <taxon>Metazoa</taxon>
        <taxon>Spiralia</taxon>
        <taxon>Lophotrochozoa</taxon>
        <taxon>Mollusca</taxon>
        <taxon>Bivalvia</taxon>
        <taxon>Autobranchia</taxon>
        <taxon>Heteroconchia</taxon>
        <taxon>Euheterodonta</taxon>
        <taxon>Imparidentia</taxon>
        <taxon>Neoheterodontei</taxon>
        <taxon>Myida</taxon>
        <taxon>Dreissenoidea</taxon>
        <taxon>Dreissenidae</taxon>
        <taxon>Dreissena</taxon>
    </lineage>
</organism>
<proteinExistence type="predicted"/>
<evidence type="ECO:0000313" key="1">
    <source>
        <dbReference type="EMBL" id="KAH3826068.1"/>
    </source>
</evidence>
<name>A0A9D4JZP0_DREPO</name>
<dbReference type="EMBL" id="JAIWYP010000005">
    <property type="protein sequence ID" value="KAH3826068.1"/>
    <property type="molecule type" value="Genomic_DNA"/>
</dbReference>
<sequence length="53" mass="6262">MWNRWQPTVWALSMCMGRNNGYTPSLPVAHAGCRVIKFARNWNLGMRYFPEMD</sequence>
<dbReference type="Proteomes" id="UP000828390">
    <property type="component" value="Unassembled WGS sequence"/>
</dbReference>